<keyword evidence="4 13" id="KW-0808">Transferase</keyword>
<proteinExistence type="inferred from homology"/>
<dbReference type="InterPro" id="IPR045860">
    <property type="entry name" value="Snake_toxin-like_sf"/>
</dbReference>
<dbReference type="InterPro" id="IPR000333">
    <property type="entry name" value="TGFB_receptor"/>
</dbReference>
<dbReference type="InterPro" id="IPR011009">
    <property type="entry name" value="Kinase-like_dom_sf"/>
</dbReference>
<keyword evidence="6 14" id="KW-0732">Signal</keyword>
<dbReference type="PRINTS" id="PR00653">
    <property type="entry name" value="ACTIVIN2R"/>
</dbReference>
<evidence type="ECO:0000256" key="6">
    <source>
        <dbReference type="ARBA" id="ARBA00022729"/>
    </source>
</evidence>
<evidence type="ECO:0000256" key="5">
    <source>
        <dbReference type="ARBA" id="ARBA00022692"/>
    </source>
</evidence>
<evidence type="ECO:0000256" key="8">
    <source>
        <dbReference type="ARBA" id="ARBA00022777"/>
    </source>
</evidence>
<dbReference type="PANTHER" id="PTHR23255:SF98">
    <property type="entry name" value="SERINE_THREONINE-PROTEIN KINASE RECEPTOR"/>
    <property type="match status" value="1"/>
</dbReference>
<dbReference type="InterPro" id="IPR008271">
    <property type="entry name" value="Ser/Thr_kinase_AS"/>
</dbReference>
<dbReference type="PROSITE" id="PS00108">
    <property type="entry name" value="PROTEIN_KINASE_ST"/>
    <property type="match status" value="1"/>
</dbReference>
<evidence type="ECO:0000256" key="12">
    <source>
        <dbReference type="ARBA" id="ARBA00023170"/>
    </source>
</evidence>
<dbReference type="Pfam" id="PF00069">
    <property type="entry name" value="Pkinase"/>
    <property type="match status" value="1"/>
</dbReference>
<keyword evidence="5 13" id="KW-0812">Transmembrane</keyword>
<evidence type="ECO:0000256" key="3">
    <source>
        <dbReference type="ARBA" id="ARBA00022527"/>
    </source>
</evidence>
<keyword evidence="10 13" id="KW-1133">Transmembrane helix</keyword>
<comment type="similarity">
    <text evidence="2 13">Belongs to the protein kinase superfamily. TKL Ser/Thr protein kinase family. TGFB receptor subfamily.</text>
</comment>
<dbReference type="GO" id="GO:0017002">
    <property type="term" value="F:activin receptor activity"/>
    <property type="evidence" value="ECO:0007669"/>
    <property type="project" value="TreeGrafter"/>
</dbReference>
<evidence type="ECO:0000256" key="7">
    <source>
        <dbReference type="ARBA" id="ARBA00022741"/>
    </source>
</evidence>
<evidence type="ECO:0000256" key="13">
    <source>
        <dbReference type="RuleBase" id="RU361271"/>
    </source>
</evidence>
<comment type="caution">
    <text evidence="16">The sequence shown here is derived from an EMBL/GenBank/DDBJ whole genome shotgun (WGS) entry which is preliminary data.</text>
</comment>
<evidence type="ECO:0000313" key="17">
    <source>
        <dbReference type="Proteomes" id="UP001328107"/>
    </source>
</evidence>
<keyword evidence="12 13" id="KW-0675">Receptor</keyword>
<dbReference type="PANTHER" id="PTHR23255">
    <property type="entry name" value="TRANSFORMING GROWTH FACTOR-BETA RECEPTOR TYPE I AND II"/>
    <property type="match status" value="1"/>
</dbReference>
<dbReference type="GO" id="GO:0005524">
    <property type="term" value="F:ATP binding"/>
    <property type="evidence" value="ECO:0007669"/>
    <property type="project" value="UniProtKB-UniRule"/>
</dbReference>
<keyword evidence="8 13" id="KW-0418">Kinase</keyword>
<dbReference type="EMBL" id="BTRK01000003">
    <property type="protein sequence ID" value="GMR41580.1"/>
    <property type="molecule type" value="Genomic_DNA"/>
</dbReference>
<keyword evidence="13" id="KW-0479">Metal-binding</keyword>
<dbReference type="GO" id="GO:0048185">
    <property type="term" value="F:activin binding"/>
    <property type="evidence" value="ECO:0007669"/>
    <property type="project" value="TreeGrafter"/>
</dbReference>
<dbReference type="Proteomes" id="UP001328107">
    <property type="component" value="Unassembled WGS sequence"/>
</dbReference>
<dbReference type="PROSITE" id="PS50011">
    <property type="entry name" value="PROTEIN_KINASE_DOM"/>
    <property type="match status" value="1"/>
</dbReference>
<comment type="catalytic activity">
    <reaction evidence="13">
        <text>L-threonyl-[receptor-protein] + ATP = O-phospho-L-threonyl-[receptor-protein] + ADP + H(+)</text>
        <dbReference type="Rhea" id="RHEA:44880"/>
        <dbReference type="Rhea" id="RHEA-COMP:11024"/>
        <dbReference type="Rhea" id="RHEA-COMP:11025"/>
        <dbReference type="ChEBI" id="CHEBI:15378"/>
        <dbReference type="ChEBI" id="CHEBI:30013"/>
        <dbReference type="ChEBI" id="CHEBI:30616"/>
        <dbReference type="ChEBI" id="CHEBI:61977"/>
        <dbReference type="ChEBI" id="CHEBI:456216"/>
        <dbReference type="EC" id="2.7.11.30"/>
    </reaction>
</comment>
<accession>A0AAN4ZR09</accession>
<dbReference type="EC" id="2.7.11.30" evidence="13"/>
<comment type="subcellular location">
    <subcellularLocation>
        <location evidence="1 13">Membrane</location>
        <topology evidence="1 13">Single-pass type I membrane protein</topology>
    </subcellularLocation>
</comment>
<reference evidence="17" key="1">
    <citation type="submission" date="2022-10" db="EMBL/GenBank/DDBJ databases">
        <title>Genome assembly of Pristionchus species.</title>
        <authorList>
            <person name="Yoshida K."/>
            <person name="Sommer R.J."/>
        </authorList>
    </citation>
    <scope>NUCLEOTIDE SEQUENCE [LARGE SCALE GENOMIC DNA]</scope>
    <source>
        <strain evidence="17">RS5460</strain>
    </source>
</reference>
<keyword evidence="7 13" id="KW-0547">Nucleotide-binding</keyword>
<evidence type="ECO:0000256" key="1">
    <source>
        <dbReference type="ARBA" id="ARBA00004479"/>
    </source>
</evidence>
<comment type="cofactor">
    <cofactor evidence="13">
        <name>Mg(2+)</name>
        <dbReference type="ChEBI" id="CHEBI:18420"/>
    </cofactor>
    <cofactor evidence="13">
        <name>Mn(2+)</name>
        <dbReference type="ChEBI" id="CHEBI:29035"/>
    </cofactor>
</comment>
<evidence type="ECO:0000313" key="16">
    <source>
        <dbReference type="EMBL" id="GMR41580.1"/>
    </source>
</evidence>
<evidence type="ECO:0000256" key="4">
    <source>
        <dbReference type="ARBA" id="ARBA00022679"/>
    </source>
</evidence>
<dbReference type="AlphaFoldDB" id="A0AAN4ZR09"/>
<dbReference type="GO" id="GO:0048179">
    <property type="term" value="C:activin receptor complex"/>
    <property type="evidence" value="ECO:0007669"/>
    <property type="project" value="TreeGrafter"/>
</dbReference>
<feature type="chain" id="PRO_5042891768" description="Serine/threonine-protein kinase receptor" evidence="14">
    <location>
        <begin position="25"/>
        <end position="587"/>
    </location>
</feature>
<keyword evidence="17" id="KW-1185">Reference proteome</keyword>
<keyword evidence="11 13" id="KW-0472">Membrane</keyword>
<sequence>MASTSRPSLLFPSLLLFFLFSAAAVDDEFYRNTLGTLGKHYNLRKGVPYIQCEAFNGTVRTSEECSPAPKFFFGRKFGCNAVLRVKEHTKYLNMDTDGRTLERHEYEGASSNCWHGGEMVHEQCLVEDECIAEIRKDKDWLGMAFCCCNTHRCNERITVRFAVSNRTEESEDWPWQKNSTTSTALPVAAEPSYSWVWIPVFVMVLLIVLAILFVVCRTVPCLRVIFFSGSDQKVFDVKKPDEVPLVENGKKRSTLNGVLTYKEKIAEGKMGWVHKAIYMDPDLGKERIVVVKNIKDQKSFILEETVYNLVRNSNAHLAHFFGSTFDPVDPSYHVVIEYYELGCLENYLKETIFTPLEALSFLCTLMDGLDYLHSPCRLPSGDWKAPIVHRDIKSRNVMVKSDRTAAIADFGLAMVCEGNRPYGRHYQVGTHRYMSPELLAGMAKFTVDGLKQADVYAAALIIWEILNRTVIDENDELGPAELPYTKEIEEATAEHKRKFEEHRSSPLEEYTTVPVQYHLKAIVHREDKRPVLRERLKSNPITAELIKTTLDMWDREVDGRISAACARSRLQLLEKNAINGTIPQPLC</sequence>
<dbReference type="InterPro" id="IPR000719">
    <property type="entry name" value="Prot_kinase_dom"/>
</dbReference>
<keyword evidence="9 13" id="KW-0067">ATP-binding</keyword>
<keyword evidence="13" id="KW-0464">Manganese</keyword>
<name>A0AAN4ZR09_9BILA</name>
<dbReference type="Gene3D" id="2.10.60.10">
    <property type="entry name" value="CD59"/>
    <property type="match status" value="1"/>
</dbReference>
<dbReference type="SMART" id="SM00220">
    <property type="entry name" value="S_TKc"/>
    <property type="match status" value="1"/>
</dbReference>
<dbReference type="GO" id="GO:0046872">
    <property type="term" value="F:metal ion binding"/>
    <property type="evidence" value="ECO:0007669"/>
    <property type="project" value="UniProtKB-KW"/>
</dbReference>
<dbReference type="Gene3D" id="1.10.510.10">
    <property type="entry name" value="Transferase(Phosphotransferase) domain 1"/>
    <property type="match status" value="1"/>
</dbReference>
<evidence type="ECO:0000256" key="2">
    <source>
        <dbReference type="ARBA" id="ARBA00009605"/>
    </source>
</evidence>
<evidence type="ECO:0000256" key="10">
    <source>
        <dbReference type="ARBA" id="ARBA00022989"/>
    </source>
</evidence>
<feature type="domain" description="Protein kinase" evidence="15">
    <location>
        <begin position="259"/>
        <end position="542"/>
    </location>
</feature>
<protein>
    <recommendedName>
        <fullName evidence="13">Serine/threonine-protein kinase receptor</fullName>
        <ecNumber evidence="13">2.7.11.30</ecNumber>
    </recommendedName>
</protein>
<keyword evidence="13" id="KW-0460">Magnesium</keyword>
<evidence type="ECO:0000256" key="11">
    <source>
        <dbReference type="ARBA" id="ARBA00023136"/>
    </source>
</evidence>
<dbReference type="SUPFAM" id="SSF56112">
    <property type="entry name" value="Protein kinase-like (PK-like)"/>
    <property type="match status" value="1"/>
</dbReference>
<evidence type="ECO:0000259" key="15">
    <source>
        <dbReference type="PROSITE" id="PS50011"/>
    </source>
</evidence>
<organism evidence="16 17">
    <name type="scientific">Pristionchus mayeri</name>
    <dbReference type="NCBI Taxonomy" id="1317129"/>
    <lineage>
        <taxon>Eukaryota</taxon>
        <taxon>Metazoa</taxon>
        <taxon>Ecdysozoa</taxon>
        <taxon>Nematoda</taxon>
        <taxon>Chromadorea</taxon>
        <taxon>Rhabditida</taxon>
        <taxon>Rhabditina</taxon>
        <taxon>Diplogasteromorpha</taxon>
        <taxon>Diplogasteroidea</taxon>
        <taxon>Neodiplogasteridae</taxon>
        <taxon>Pristionchus</taxon>
    </lineage>
</organism>
<dbReference type="GO" id="GO:0071363">
    <property type="term" value="P:cellular response to growth factor stimulus"/>
    <property type="evidence" value="ECO:0007669"/>
    <property type="project" value="TreeGrafter"/>
</dbReference>
<feature type="transmembrane region" description="Helical" evidence="13">
    <location>
        <begin position="195"/>
        <end position="216"/>
    </location>
</feature>
<evidence type="ECO:0000256" key="9">
    <source>
        <dbReference type="ARBA" id="ARBA00022840"/>
    </source>
</evidence>
<feature type="signal peptide" evidence="14">
    <location>
        <begin position="1"/>
        <end position="24"/>
    </location>
</feature>
<evidence type="ECO:0000256" key="14">
    <source>
        <dbReference type="SAM" id="SignalP"/>
    </source>
</evidence>
<gene>
    <name evidence="16" type="ORF">PMAYCL1PPCAC_11775</name>
</gene>
<keyword evidence="3 13" id="KW-0723">Serine/threonine-protein kinase</keyword>